<dbReference type="RefSeq" id="WP_190249951.1">
    <property type="nucleotide sequence ID" value="NZ_BMPI01000010.1"/>
</dbReference>
<reference evidence="2" key="2">
    <citation type="submission" date="2020-09" db="EMBL/GenBank/DDBJ databases">
        <authorList>
            <person name="Sun Q."/>
            <person name="Ohkuma M."/>
        </authorList>
    </citation>
    <scope>NUCLEOTIDE SEQUENCE</scope>
    <source>
        <strain evidence="2">JCM 19831</strain>
    </source>
</reference>
<sequence>MITRGTQPGDPAGEGPTGYAVRRARTRIDTARRAGFGFTVAGHSFGLLGGVVWLGGTGIVWRLAGGRAADFPALLDTLQQGAPLSSWHWQPVAAGFAAVLAGMIGDGFEAASRWALRRAHIARLRLLRRPAATNPADTSDPGRTAGVADSRATGTAARWIVTEFDEAGAWLGEYDGQTELDGGADTDACQAAAAVYALWWEPTWLGVRHHRAEVVTADGAYGVACAARRLIRPIESLQDAEWSVELVDADHEHQQRPVARPDRIDNDGLTGAHAAELTDGGWLPIVRVDDLHRWNAQLNTGDER</sequence>
<keyword evidence="3" id="KW-1185">Reference proteome</keyword>
<proteinExistence type="predicted"/>
<comment type="caution">
    <text evidence="2">The sequence shown here is derived from an EMBL/GenBank/DDBJ whole genome shotgun (WGS) entry which is preliminary data.</text>
</comment>
<evidence type="ECO:0000313" key="2">
    <source>
        <dbReference type="EMBL" id="GGM22823.1"/>
    </source>
</evidence>
<accession>A0A917THI2</accession>
<evidence type="ECO:0000313" key="3">
    <source>
        <dbReference type="Proteomes" id="UP000642070"/>
    </source>
</evidence>
<dbReference type="EMBL" id="BMPI01000010">
    <property type="protein sequence ID" value="GGM22823.1"/>
    <property type="molecule type" value="Genomic_DNA"/>
</dbReference>
<dbReference type="Proteomes" id="UP000642070">
    <property type="component" value="Unassembled WGS sequence"/>
</dbReference>
<organism evidence="2 3">
    <name type="scientific">Dactylosporangium sucinum</name>
    <dbReference type="NCBI Taxonomy" id="1424081"/>
    <lineage>
        <taxon>Bacteria</taxon>
        <taxon>Bacillati</taxon>
        <taxon>Actinomycetota</taxon>
        <taxon>Actinomycetes</taxon>
        <taxon>Micromonosporales</taxon>
        <taxon>Micromonosporaceae</taxon>
        <taxon>Dactylosporangium</taxon>
    </lineage>
</organism>
<name>A0A917THI2_9ACTN</name>
<evidence type="ECO:0000256" key="1">
    <source>
        <dbReference type="SAM" id="MobiDB-lite"/>
    </source>
</evidence>
<feature type="region of interest" description="Disordered" evidence="1">
    <location>
        <begin position="1"/>
        <end position="20"/>
    </location>
</feature>
<dbReference type="AlphaFoldDB" id="A0A917THI2"/>
<gene>
    <name evidence="2" type="ORF">GCM10007977_025020</name>
</gene>
<protein>
    <submittedName>
        <fullName evidence="2">Uncharacterized protein</fullName>
    </submittedName>
</protein>
<reference evidence="2" key="1">
    <citation type="journal article" date="2014" name="Int. J. Syst. Evol. Microbiol.">
        <title>Complete genome sequence of Corynebacterium casei LMG S-19264T (=DSM 44701T), isolated from a smear-ripened cheese.</title>
        <authorList>
            <consortium name="US DOE Joint Genome Institute (JGI-PGF)"/>
            <person name="Walter F."/>
            <person name="Albersmeier A."/>
            <person name="Kalinowski J."/>
            <person name="Ruckert C."/>
        </authorList>
    </citation>
    <scope>NUCLEOTIDE SEQUENCE</scope>
    <source>
        <strain evidence="2">JCM 19831</strain>
    </source>
</reference>